<protein>
    <submittedName>
        <fullName evidence="1">Uncharacterized protein</fullName>
    </submittedName>
</protein>
<sequence length="280" mass="29496">VTKLVHAPPPSFFDAARPTPRFLLQQSGDGVRSATPRPNSTVPLISKETREAGTLAVASTTLPLISSSSSVSQLHFGDAVRLLLPALSTSLRPAALCTCVPPAICSGVGARAITGTDAVDEEHRLAAELAGSGRSAAGFVAVTAAVLADPSAEVSRRSVWEVYRANPLDAFRDDSVVHYGQHLRLGQRPVVVGADEVLLSCEPPSREGANGAPYLVLGRSADYGYPYVHGEGMKGFDATFLFAPVAGSDRKEGDPLDLRQRVRVIPASPYAHLAGPRQLQ</sequence>
<organism evidence="1 2">
    <name type="scientific">Polarella glacialis</name>
    <name type="common">Dinoflagellate</name>
    <dbReference type="NCBI Taxonomy" id="89957"/>
    <lineage>
        <taxon>Eukaryota</taxon>
        <taxon>Sar</taxon>
        <taxon>Alveolata</taxon>
        <taxon>Dinophyceae</taxon>
        <taxon>Suessiales</taxon>
        <taxon>Suessiaceae</taxon>
        <taxon>Polarella</taxon>
    </lineage>
</organism>
<proteinExistence type="predicted"/>
<dbReference type="EMBL" id="CAJNNV010000241">
    <property type="protein sequence ID" value="CAE8581935.1"/>
    <property type="molecule type" value="Genomic_DNA"/>
</dbReference>
<accession>A0A813D644</accession>
<feature type="non-terminal residue" evidence="1">
    <location>
        <position position="1"/>
    </location>
</feature>
<comment type="caution">
    <text evidence="1">The sequence shown here is derived from an EMBL/GenBank/DDBJ whole genome shotgun (WGS) entry which is preliminary data.</text>
</comment>
<dbReference type="Proteomes" id="UP000654075">
    <property type="component" value="Unassembled WGS sequence"/>
</dbReference>
<feature type="non-terminal residue" evidence="1">
    <location>
        <position position="280"/>
    </location>
</feature>
<dbReference type="OrthoDB" id="413997at2759"/>
<dbReference type="AlphaFoldDB" id="A0A813D644"/>
<gene>
    <name evidence="1" type="ORF">PGLA1383_LOCUS943</name>
</gene>
<keyword evidence="2" id="KW-1185">Reference proteome</keyword>
<evidence type="ECO:0000313" key="1">
    <source>
        <dbReference type="EMBL" id="CAE8581935.1"/>
    </source>
</evidence>
<name>A0A813D644_POLGL</name>
<evidence type="ECO:0000313" key="2">
    <source>
        <dbReference type="Proteomes" id="UP000654075"/>
    </source>
</evidence>
<reference evidence="1" key="1">
    <citation type="submission" date="2021-02" db="EMBL/GenBank/DDBJ databases">
        <authorList>
            <person name="Dougan E. K."/>
            <person name="Rhodes N."/>
            <person name="Thang M."/>
            <person name="Chan C."/>
        </authorList>
    </citation>
    <scope>NUCLEOTIDE SEQUENCE</scope>
</reference>